<sequence length="73" mass="8701">MVILSFTYEMLEKNLLFLLTLFFSKTSWSRFVSILSCTRSVYYGHVTRRFKPKHRCPLLPFAYGHKVQNYCEG</sequence>
<protein>
    <submittedName>
        <fullName evidence="1">Uncharacterized protein</fullName>
    </submittedName>
</protein>
<dbReference type="AlphaFoldDB" id="A0AAN9SMZ5"/>
<organism evidence="1 2">
    <name type="scientific">Psophocarpus tetragonolobus</name>
    <name type="common">Winged bean</name>
    <name type="synonym">Dolichos tetragonolobus</name>
    <dbReference type="NCBI Taxonomy" id="3891"/>
    <lineage>
        <taxon>Eukaryota</taxon>
        <taxon>Viridiplantae</taxon>
        <taxon>Streptophyta</taxon>
        <taxon>Embryophyta</taxon>
        <taxon>Tracheophyta</taxon>
        <taxon>Spermatophyta</taxon>
        <taxon>Magnoliopsida</taxon>
        <taxon>eudicotyledons</taxon>
        <taxon>Gunneridae</taxon>
        <taxon>Pentapetalae</taxon>
        <taxon>rosids</taxon>
        <taxon>fabids</taxon>
        <taxon>Fabales</taxon>
        <taxon>Fabaceae</taxon>
        <taxon>Papilionoideae</taxon>
        <taxon>50 kb inversion clade</taxon>
        <taxon>NPAAA clade</taxon>
        <taxon>indigoferoid/millettioid clade</taxon>
        <taxon>Phaseoleae</taxon>
        <taxon>Psophocarpus</taxon>
    </lineage>
</organism>
<gene>
    <name evidence="1" type="ORF">VNO78_10761</name>
</gene>
<evidence type="ECO:0000313" key="1">
    <source>
        <dbReference type="EMBL" id="KAK7399576.1"/>
    </source>
</evidence>
<reference evidence="1 2" key="1">
    <citation type="submission" date="2024-01" db="EMBL/GenBank/DDBJ databases">
        <title>The genomes of 5 underutilized Papilionoideae crops provide insights into root nodulation and disease resistanc.</title>
        <authorList>
            <person name="Jiang F."/>
        </authorList>
    </citation>
    <scope>NUCLEOTIDE SEQUENCE [LARGE SCALE GENOMIC DNA]</scope>
    <source>
        <strain evidence="1">DUOXIRENSHENG_FW03</strain>
        <tissue evidence="1">Leaves</tissue>
    </source>
</reference>
<dbReference type="Proteomes" id="UP001386955">
    <property type="component" value="Unassembled WGS sequence"/>
</dbReference>
<proteinExistence type="predicted"/>
<name>A0AAN9SMZ5_PSOTE</name>
<comment type="caution">
    <text evidence="1">The sequence shown here is derived from an EMBL/GenBank/DDBJ whole genome shotgun (WGS) entry which is preliminary data.</text>
</comment>
<dbReference type="EMBL" id="JAYMYS010000003">
    <property type="protein sequence ID" value="KAK7399576.1"/>
    <property type="molecule type" value="Genomic_DNA"/>
</dbReference>
<accession>A0AAN9SMZ5</accession>
<evidence type="ECO:0000313" key="2">
    <source>
        <dbReference type="Proteomes" id="UP001386955"/>
    </source>
</evidence>
<keyword evidence="2" id="KW-1185">Reference proteome</keyword>